<dbReference type="SUPFAM" id="SSF49899">
    <property type="entry name" value="Concanavalin A-like lectins/glucanases"/>
    <property type="match status" value="1"/>
</dbReference>
<dbReference type="AlphaFoldDB" id="A0A1W1BLR9"/>
<dbReference type="InterPro" id="IPR013320">
    <property type="entry name" value="ConA-like_dom_sf"/>
</dbReference>
<protein>
    <submittedName>
        <fullName evidence="1">Spherulin-4</fullName>
    </submittedName>
</protein>
<name>A0A1W1BLR9_9ZZZZ</name>
<dbReference type="EMBL" id="FPHK01000011">
    <property type="protein sequence ID" value="SFV54457.1"/>
    <property type="molecule type" value="Genomic_DNA"/>
</dbReference>
<dbReference type="InterPro" id="IPR021986">
    <property type="entry name" value="Spherulin4"/>
</dbReference>
<evidence type="ECO:0000313" key="1">
    <source>
        <dbReference type="EMBL" id="SFV54457.1"/>
    </source>
</evidence>
<dbReference type="PANTHER" id="PTHR35040">
    <property type="match status" value="1"/>
</dbReference>
<gene>
    <name evidence="1" type="ORF">MNB_SM-6-740</name>
</gene>
<organism evidence="1">
    <name type="scientific">hydrothermal vent metagenome</name>
    <dbReference type="NCBI Taxonomy" id="652676"/>
    <lineage>
        <taxon>unclassified sequences</taxon>
        <taxon>metagenomes</taxon>
        <taxon>ecological metagenomes</taxon>
    </lineage>
</organism>
<proteinExistence type="predicted"/>
<reference evidence="1" key="1">
    <citation type="submission" date="2016-10" db="EMBL/GenBank/DDBJ databases">
        <authorList>
            <person name="de Groot N.N."/>
        </authorList>
    </citation>
    <scope>NUCLEOTIDE SEQUENCE</scope>
</reference>
<dbReference type="PANTHER" id="PTHR35040:SF9">
    <property type="entry name" value="4-LIKE CELL SURFACE PROTEIN, PUTATIVE (AFU_ORTHOLOGUE AFUA_4G14080)-RELATED"/>
    <property type="match status" value="1"/>
</dbReference>
<dbReference type="PROSITE" id="PS51257">
    <property type="entry name" value="PROKAR_LIPOPROTEIN"/>
    <property type="match status" value="1"/>
</dbReference>
<dbReference type="Pfam" id="PF12138">
    <property type="entry name" value="Spherulin4"/>
    <property type="match status" value="1"/>
</dbReference>
<dbReference type="Gene3D" id="2.60.120.200">
    <property type="match status" value="1"/>
</dbReference>
<accession>A0A1W1BLR9</accession>
<sequence length="422" mass="49136">MKTYFLLLLVLLAGCGSDNADKNAITKNGITKTTHLIPLYSHPPSDAWDKLFLYKHLTQDDVMVIINPSNGNFTHKSIAYKKVLEQLHQNNIFTVGYLYTNYAQRDIKEIKKNIDAYKKYYSTVDGFFFDEMNESIEQLDYYKELLKYDQKYSIVNPGTKIDQEYIDERFIDLVVDYEGNHERRRTFNSANEKTKLAVIYYNAPVDAKAPKNIHYQYIDNDTITKNFSLYLTPKSWQLYSTLAHNAKLQYPNSHTSYIFPDDLEKLPKSVQFFMDKKLMQMKNCNAERNEFRFSNEFNTTNTKNSLELNVSLSGNNDVTFMQIQSKPNYVPLLRISYKDKTLWAHIKESNNETTTVNLGDYHSGEVVKEEVDNGTLYIYIDSENIYSKDISYWGKNSFFKFGLYPQTAGCDELNVTNITLGN</sequence>